<dbReference type="NCBIfam" id="TIGR00119">
    <property type="entry name" value="acolac_sm"/>
    <property type="match status" value="1"/>
</dbReference>
<dbReference type="FunFam" id="3.30.70.1150:FF:000001">
    <property type="entry name" value="Acetolactate synthase small subunit"/>
    <property type="match status" value="1"/>
</dbReference>
<comment type="caution">
    <text evidence="7">The sequence shown here is derived from an EMBL/GenBank/DDBJ whole genome shotgun (WGS) entry which is preliminary data.</text>
</comment>
<dbReference type="SUPFAM" id="SSF55021">
    <property type="entry name" value="ACT-like"/>
    <property type="match status" value="2"/>
</dbReference>
<dbReference type="PANTHER" id="PTHR30239:SF0">
    <property type="entry name" value="ACETOLACTATE SYNTHASE SMALL SUBUNIT 1, CHLOROPLASTIC"/>
    <property type="match status" value="1"/>
</dbReference>
<dbReference type="Pfam" id="PF10369">
    <property type="entry name" value="ALS_ss_C"/>
    <property type="match status" value="1"/>
</dbReference>
<evidence type="ECO:0000259" key="6">
    <source>
        <dbReference type="PROSITE" id="PS51671"/>
    </source>
</evidence>
<dbReference type="NCBIfam" id="NF008864">
    <property type="entry name" value="PRK11895.1"/>
    <property type="match status" value="1"/>
</dbReference>
<dbReference type="GO" id="GO:1990610">
    <property type="term" value="F:acetolactate synthase regulator activity"/>
    <property type="evidence" value="ECO:0007669"/>
    <property type="project" value="InterPro"/>
</dbReference>
<dbReference type="Pfam" id="PF22629">
    <property type="entry name" value="ACT_AHAS_ss"/>
    <property type="match status" value="1"/>
</dbReference>
<dbReference type="InterPro" id="IPR027271">
    <property type="entry name" value="Acetolactate_synth/TF_NikR_C"/>
</dbReference>
<dbReference type="AlphaFoldDB" id="A0AAV3P359"/>
<dbReference type="GO" id="GO:0009097">
    <property type="term" value="P:isoleucine biosynthetic process"/>
    <property type="evidence" value="ECO:0007669"/>
    <property type="project" value="TreeGrafter"/>
</dbReference>
<keyword evidence="8" id="KW-1185">Reference proteome</keyword>
<dbReference type="EMBL" id="BAABME010000863">
    <property type="protein sequence ID" value="GAA0146025.1"/>
    <property type="molecule type" value="Genomic_DNA"/>
</dbReference>
<comment type="similarity">
    <text evidence="3">Belongs to the acetolactate synthase small subunit family.</text>
</comment>
<keyword evidence="5" id="KW-0100">Branched-chain amino acid biosynthesis</keyword>
<dbReference type="PROSITE" id="PS51671">
    <property type="entry name" value="ACT"/>
    <property type="match status" value="1"/>
</dbReference>
<dbReference type="Gene3D" id="3.30.70.260">
    <property type="match status" value="1"/>
</dbReference>
<reference evidence="7 8" key="1">
    <citation type="submission" date="2024-01" db="EMBL/GenBank/DDBJ databases">
        <title>The complete chloroplast genome sequence of Lithospermum erythrorhizon: insights into the phylogenetic relationship among Boraginaceae species and the maternal lineages of purple gromwells.</title>
        <authorList>
            <person name="Okada T."/>
            <person name="Watanabe K."/>
        </authorList>
    </citation>
    <scope>NUCLEOTIDE SEQUENCE [LARGE SCALE GENOMIC DNA]</scope>
</reference>
<evidence type="ECO:0000256" key="2">
    <source>
        <dbReference type="ARBA" id="ARBA00005025"/>
    </source>
</evidence>
<dbReference type="InterPro" id="IPR002912">
    <property type="entry name" value="ACT_dom"/>
</dbReference>
<dbReference type="InterPro" id="IPR039557">
    <property type="entry name" value="AHAS_ACT"/>
</dbReference>
<evidence type="ECO:0000313" key="8">
    <source>
        <dbReference type="Proteomes" id="UP001454036"/>
    </source>
</evidence>
<dbReference type="InterPro" id="IPR019455">
    <property type="entry name" value="Acetolactate_synth_ssu_C"/>
</dbReference>
<keyword evidence="4" id="KW-0028">Amino-acid biosynthesis</keyword>
<evidence type="ECO:0000256" key="3">
    <source>
        <dbReference type="ARBA" id="ARBA00006341"/>
    </source>
</evidence>
<protein>
    <submittedName>
        <fullName evidence="7">Transferase</fullName>
    </submittedName>
</protein>
<dbReference type="InterPro" id="IPR004789">
    <property type="entry name" value="Acetalactate_synth_ssu"/>
</dbReference>
<feature type="domain" description="ACT" evidence="6">
    <location>
        <begin position="71"/>
        <end position="143"/>
    </location>
</feature>
<name>A0AAV3P359_LITER</name>
<proteinExistence type="inferred from homology"/>
<dbReference type="GO" id="GO:0005829">
    <property type="term" value="C:cytosol"/>
    <property type="evidence" value="ECO:0007669"/>
    <property type="project" value="TreeGrafter"/>
</dbReference>
<dbReference type="InterPro" id="IPR054480">
    <property type="entry name" value="AHAS_small-like_ACT"/>
</dbReference>
<dbReference type="GO" id="GO:0009099">
    <property type="term" value="P:L-valine biosynthetic process"/>
    <property type="evidence" value="ECO:0007669"/>
    <property type="project" value="TreeGrafter"/>
</dbReference>
<sequence>MAAISSSTTTTKLTSSTYSTHSFIHLKKNASIFSVSNPKLFNKLTASNDKPLTTLPILPPLTTFLKGKKSTISVVVGDESGMINRIAGVFAGRGYNIVSLAVGLNKDKAIFTIVVHGTEKLLQQVMEQLQKLVNVLKLHTSFFVSVVSVEPEVERELMLIKINADPNCRAEVMWLVDIFRGKIVDSSDQSLTIEVTGDPGKMFAVQKNFSKFGVREILRTGKIALRRERMGESAPFWRFSAATYPDLEEETMPVDTALRTTEKRQNKYSDSSNGGDVYPVESGDDYPATQLLDAHWGVLNDDDTSGLLSHTLSILKLQYSKFGYDSIRKLVEQLYKLIDIHAVQDLTHVPFAERELMLIKIALVAIFTRLEFSASICGSLYNKYYVLGWFDLLLYFMDESRVEFFCLYRRFEQDDCSVAWNSSSSCRCAIFVMFIRYSTLFAKTFLDLQSF</sequence>
<evidence type="ECO:0000313" key="7">
    <source>
        <dbReference type="EMBL" id="GAA0146025.1"/>
    </source>
</evidence>
<keyword evidence="7" id="KW-0808">Transferase</keyword>
<accession>A0AAV3P359</accession>
<dbReference type="PANTHER" id="PTHR30239">
    <property type="entry name" value="ACETOLACTATE SYNTHASE SMALL SUBUNIT"/>
    <property type="match status" value="1"/>
</dbReference>
<gene>
    <name evidence="7" type="ORF">LIER_06072</name>
</gene>
<dbReference type="Gene3D" id="3.30.70.1150">
    <property type="entry name" value="ACT-like. Chain A, domain 2"/>
    <property type="match status" value="1"/>
</dbReference>
<evidence type="ECO:0000256" key="4">
    <source>
        <dbReference type="ARBA" id="ARBA00022605"/>
    </source>
</evidence>
<dbReference type="CDD" id="cd04878">
    <property type="entry name" value="ACT_AHAS"/>
    <property type="match status" value="1"/>
</dbReference>
<evidence type="ECO:0000256" key="5">
    <source>
        <dbReference type="ARBA" id="ARBA00023304"/>
    </source>
</evidence>
<organism evidence="7 8">
    <name type="scientific">Lithospermum erythrorhizon</name>
    <name type="common">Purple gromwell</name>
    <name type="synonym">Lithospermum officinale var. erythrorhizon</name>
    <dbReference type="NCBI Taxonomy" id="34254"/>
    <lineage>
        <taxon>Eukaryota</taxon>
        <taxon>Viridiplantae</taxon>
        <taxon>Streptophyta</taxon>
        <taxon>Embryophyta</taxon>
        <taxon>Tracheophyta</taxon>
        <taxon>Spermatophyta</taxon>
        <taxon>Magnoliopsida</taxon>
        <taxon>eudicotyledons</taxon>
        <taxon>Gunneridae</taxon>
        <taxon>Pentapetalae</taxon>
        <taxon>asterids</taxon>
        <taxon>lamiids</taxon>
        <taxon>Boraginales</taxon>
        <taxon>Boraginaceae</taxon>
        <taxon>Boraginoideae</taxon>
        <taxon>Lithospermeae</taxon>
        <taxon>Lithospermum</taxon>
    </lineage>
</organism>
<evidence type="ECO:0000256" key="1">
    <source>
        <dbReference type="ARBA" id="ARBA00004974"/>
    </source>
</evidence>
<comment type="pathway">
    <text evidence="2">Amino-acid biosynthesis; L-valine biosynthesis; L-valine from pyruvate: step 1/4.</text>
</comment>
<dbReference type="Proteomes" id="UP001454036">
    <property type="component" value="Unassembled WGS sequence"/>
</dbReference>
<dbReference type="GO" id="GO:0003984">
    <property type="term" value="F:acetolactate synthase activity"/>
    <property type="evidence" value="ECO:0007669"/>
    <property type="project" value="TreeGrafter"/>
</dbReference>
<dbReference type="InterPro" id="IPR045865">
    <property type="entry name" value="ACT-like_dom_sf"/>
</dbReference>
<comment type="pathway">
    <text evidence="1">Amino-acid biosynthesis; L-isoleucine biosynthesis; L-isoleucine from 2-oxobutanoate: step 1/4.</text>
</comment>